<dbReference type="Pfam" id="PF02383">
    <property type="entry name" value="Syja_N"/>
    <property type="match status" value="1"/>
</dbReference>
<evidence type="ECO:0000313" key="2">
    <source>
        <dbReference type="EMBL" id="CAF3842140.1"/>
    </source>
</evidence>
<sequence>MLISYKGFNESHDAFIKHIENELSKTKGNQLILISLVDEWGKENILSDAFYEHITKYNSPHLSYITFDFHEYCKGLQLKARLLSIKKHVFFALI</sequence>
<gene>
    <name evidence="2" type="ORF">FNK824_LOCUS17412</name>
</gene>
<reference evidence="2" key="1">
    <citation type="submission" date="2021-02" db="EMBL/GenBank/DDBJ databases">
        <authorList>
            <person name="Nowell W R."/>
        </authorList>
    </citation>
    <scope>NUCLEOTIDE SEQUENCE</scope>
</reference>
<dbReference type="AlphaFoldDB" id="A0A819E006"/>
<accession>A0A819E006</accession>
<dbReference type="PANTHER" id="PTHR45662">
    <property type="entry name" value="PHOSPHATIDYLINOSITIDE PHOSPHATASE SAC1"/>
    <property type="match status" value="1"/>
</dbReference>
<organism evidence="2 3">
    <name type="scientific">Rotaria sordida</name>
    <dbReference type="NCBI Taxonomy" id="392033"/>
    <lineage>
        <taxon>Eukaryota</taxon>
        <taxon>Metazoa</taxon>
        <taxon>Spiralia</taxon>
        <taxon>Gnathifera</taxon>
        <taxon>Rotifera</taxon>
        <taxon>Eurotatoria</taxon>
        <taxon>Bdelloidea</taxon>
        <taxon>Philodinida</taxon>
        <taxon>Philodinidae</taxon>
        <taxon>Rotaria</taxon>
    </lineage>
</organism>
<protein>
    <recommendedName>
        <fullName evidence="1">SAC domain-containing protein</fullName>
    </recommendedName>
</protein>
<feature type="domain" description="SAC" evidence="1">
    <location>
        <begin position="8"/>
        <end position="74"/>
    </location>
</feature>
<evidence type="ECO:0000313" key="3">
    <source>
        <dbReference type="Proteomes" id="UP000663874"/>
    </source>
</evidence>
<dbReference type="InterPro" id="IPR002013">
    <property type="entry name" value="SAC_dom"/>
</dbReference>
<dbReference type="GO" id="GO:0005769">
    <property type="term" value="C:early endosome"/>
    <property type="evidence" value="ECO:0007669"/>
    <property type="project" value="TreeGrafter"/>
</dbReference>
<dbReference type="Proteomes" id="UP000663874">
    <property type="component" value="Unassembled WGS sequence"/>
</dbReference>
<proteinExistence type="predicted"/>
<dbReference type="GO" id="GO:2001135">
    <property type="term" value="P:regulation of endocytic recycling"/>
    <property type="evidence" value="ECO:0007669"/>
    <property type="project" value="TreeGrafter"/>
</dbReference>
<name>A0A819E006_9BILA</name>
<dbReference type="PANTHER" id="PTHR45662:SF8">
    <property type="entry name" value="PHOSPHATIDYLINOSITIDE PHOSPHATASE SAC2"/>
    <property type="match status" value="1"/>
</dbReference>
<dbReference type="GO" id="GO:0046856">
    <property type="term" value="P:phosphatidylinositol dephosphorylation"/>
    <property type="evidence" value="ECO:0007669"/>
    <property type="project" value="TreeGrafter"/>
</dbReference>
<comment type="caution">
    <text evidence="2">The sequence shown here is derived from an EMBL/GenBank/DDBJ whole genome shotgun (WGS) entry which is preliminary data.</text>
</comment>
<evidence type="ECO:0000259" key="1">
    <source>
        <dbReference type="Pfam" id="PF02383"/>
    </source>
</evidence>
<dbReference type="GO" id="GO:0045334">
    <property type="term" value="C:clathrin-coated endocytic vesicle"/>
    <property type="evidence" value="ECO:0007669"/>
    <property type="project" value="TreeGrafter"/>
</dbReference>
<dbReference type="GO" id="GO:0043812">
    <property type="term" value="F:phosphatidylinositol-4-phosphate phosphatase activity"/>
    <property type="evidence" value="ECO:0007669"/>
    <property type="project" value="TreeGrafter"/>
</dbReference>
<dbReference type="EMBL" id="CAJOBE010002761">
    <property type="protein sequence ID" value="CAF3842140.1"/>
    <property type="molecule type" value="Genomic_DNA"/>
</dbReference>